<evidence type="ECO:0000313" key="3">
    <source>
        <dbReference type="Proteomes" id="UP001437256"/>
    </source>
</evidence>
<reference evidence="2 3" key="1">
    <citation type="submission" date="2024-05" db="EMBL/GenBank/DDBJ databases">
        <title>A draft genome resource for the thread blight pathogen Marasmius tenuissimus strain MS-2.</title>
        <authorList>
            <person name="Yulfo-Soto G.E."/>
            <person name="Baruah I.K."/>
            <person name="Amoako-Attah I."/>
            <person name="Bukari Y."/>
            <person name="Meinhardt L.W."/>
            <person name="Bailey B.A."/>
            <person name="Cohen S.P."/>
        </authorList>
    </citation>
    <scope>NUCLEOTIDE SEQUENCE [LARGE SCALE GENOMIC DNA]</scope>
    <source>
        <strain evidence="2 3">MS-2</strain>
    </source>
</reference>
<dbReference type="EMBL" id="JBBXMP010000095">
    <property type="protein sequence ID" value="KAL0062822.1"/>
    <property type="molecule type" value="Genomic_DNA"/>
</dbReference>
<evidence type="ECO:0000313" key="2">
    <source>
        <dbReference type="EMBL" id="KAL0062822.1"/>
    </source>
</evidence>
<feature type="region of interest" description="Disordered" evidence="1">
    <location>
        <begin position="1"/>
        <end position="144"/>
    </location>
</feature>
<gene>
    <name evidence="2" type="ORF">AAF712_010274</name>
</gene>
<feature type="compositionally biased region" description="Basic and acidic residues" evidence="1">
    <location>
        <begin position="102"/>
        <end position="112"/>
    </location>
</feature>
<dbReference type="Proteomes" id="UP001437256">
    <property type="component" value="Unassembled WGS sequence"/>
</dbReference>
<organism evidence="2 3">
    <name type="scientific">Marasmius tenuissimus</name>
    <dbReference type="NCBI Taxonomy" id="585030"/>
    <lineage>
        <taxon>Eukaryota</taxon>
        <taxon>Fungi</taxon>
        <taxon>Dikarya</taxon>
        <taxon>Basidiomycota</taxon>
        <taxon>Agaricomycotina</taxon>
        <taxon>Agaricomycetes</taxon>
        <taxon>Agaricomycetidae</taxon>
        <taxon>Agaricales</taxon>
        <taxon>Marasmiineae</taxon>
        <taxon>Marasmiaceae</taxon>
        <taxon>Marasmius</taxon>
    </lineage>
</organism>
<keyword evidence="3" id="KW-1185">Reference proteome</keyword>
<proteinExistence type="predicted"/>
<accession>A0ABR2ZMD0</accession>
<comment type="caution">
    <text evidence="2">The sequence shown here is derived from an EMBL/GenBank/DDBJ whole genome shotgun (WGS) entry which is preliminary data.</text>
</comment>
<evidence type="ECO:0000256" key="1">
    <source>
        <dbReference type="SAM" id="MobiDB-lite"/>
    </source>
</evidence>
<feature type="compositionally biased region" description="Basic residues" evidence="1">
    <location>
        <begin position="60"/>
        <end position="70"/>
    </location>
</feature>
<protein>
    <submittedName>
        <fullName evidence="2">Uncharacterized protein</fullName>
    </submittedName>
</protein>
<name>A0ABR2ZMD0_9AGAR</name>
<sequence length="144" mass="16104">MPGALENGFNNREEGMRMRGSTLRVTPFPLNTDLKPGGMTGPPKRRSIPSKAAAALQNTMHRRRPRSRKGQQKDSNIDTPSPFSKELAREHGNSEISLEPLGKMEDKGRTELPEIGQEQIMGDSVQPRRLPPIPPERQESRLQS</sequence>